<dbReference type="GO" id="GO:0003677">
    <property type="term" value="F:DNA binding"/>
    <property type="evidence" value="ECO:0007669"/>
    <property type="project" value="UniProtKB-KW"/>
</dbReference>
<dbReference type="EMBL" id="JAEPRB010000035">
    <property type="protein sequence ID" value="KAG2224906.1"/>
    <property type="molecule type" value="Genomic_DNA"/>
</dbReference>
<dbReference type="InterPro" id="IPR027417">
    <property type="entry name" value="P-loop_NTPase"/>
</dbReference>
<feature type="region of interest" description="Disordered" evidence="9">
    <location>
        <begin position="228"/>
        <end position="247"/>
    </location>
</feature>
<keyword evidence="3" id="KW-0547">Nucleotide-binding</keyword>
<dbReference type="PANTHER" id="PTHR46765:SF1">
    <property type="entry name" value="P-LOOP CONTAINING NUCLEOSIDE TRIPHOSPHATE HYDROLASES SUPERFAMILY PROTEIN"/>
    <property type="match status" value="1"/>
</dbReference>
<sequence length="850" mass="97542">MNDPGRPDNYMLGYEDDDEEMMLAMIEEDQENILGVEEYLATKNNNQEQTPNRNNAMEIDSTEKTNNITASSSKITTKATGISDNFEFDEFDELDNDSPLFQIFNQNVQKDLDPNSRHQFSLEAGGLVTIPKHTTERRSTTTKSLIDYTKPPKTGRYVTSTCPYTEKTLYFPKIDLKQQKTKEKGKSTMKPVDRRMNLLEKPIWQMKRDIDEQKSRIRKRDEDEKIGYENYKDGKKNKRRKRVHSSKHLATEQLWVEKYKPKAFLDLLGDQRVNRDVLKWVKQWDYCVFGITPPSETQRDKIIKSYRSTFGGNANGFKENKPEKPKDRLQRPDRKIMLISGPPGFGKTTLAHVVANHAGYNIIEVNASDDRTAEVVSSKIKSALEMQAIIREPIAEKGGNRTMSMEQKPNCLIIDEIDGASSGGGGDSFIKQLVQLATAELKDDNRNGAPTKKKGKGKEASPLLRPIICVCNDLYAPVLRPLRSIAHLIQFRKIPMLTVAKRLQQICDEEGLETDLRALCLLAEMTDGDIRSCLNTLQFIRGKSSVFTREMLEDAGLGRKDMGKSLFSVWDEIFNASSGRKRAAIHHHNHVPVDVNNRYLGRLTDSITTSGEIDRIMQGCFESYPKMRYHDVGCQKIVQMSDWLNFYDLINHRTNSVHEYSLYGYLPYPAVNFHRFFAGSSTQDRIEYPKMDYEQFVIKKSYENLISVFLAGVHPQRRRTLHKDMIATEIAPRLLHIMSPDIRTVNKQLFKAHEKEMLETLVNVMIEFGLTFLQEKNEDGQFVYKLDPPLEEMLNFDGTGGLINKVLPKQYAVRQLIAQEIELEVIRRREQASRSRESGLPRARAKPTIE</sequence>
<dbReference type="SUPFAM" id="SSF52540">
    <property type="entry name" value="P-loop containing nucleoside triphosphate hydrolases"/>
    <property type="match status" value="1"/>
</dbReference>
<protein>
    <recommendedName>
        <fullName evidence="10">AAA+ ATPase domain-containing protein</fullName>
    </recommendedName>
</protein>
<evidence type="ECO:0000256" key="5">
    <source>
        <dbReference type="ARBA" id="ARBA00023125"/>
    </source>
</evidence>
<dbReference type="PANTHER" id="PTHR46765">
    <property type="entry name" value="P-LOOP CONTAINING NUCLEOSIDE TRIPHOSPHATE HYDROLASES SUPERFAMILY PROTEIN"/>
    <property type="match status" value="1"/>
</dbReference>
<proteinExistence type="inferred from homology"/>
<reference evidence="11 12" key="1">
    <citation type="submission" date="2020-12" db="EMBL/GenBank/DDBJ databases">
        <title>Metabolic potential, ecology and presence of endohyphal bacteria is reflected in genomic diversity of Mucoromycotina.</title>
        <authorList>
            <person name="Muszewska A."/>
            <person name="Okrasinska A."/>
            <person name="Steczkiewicz K."/>
            <person name="Drgas O."/>
            <person name="Orlowska M."/>
            <person name="Perlinska-Lenart U."/>
            <person name="Aleksandrzak-Piekarczyk T."/>
            <person name="Szatraj K."/>
            <person name="Zielenkiewicz U."/>
            <person name="Pilsyk S."/>
            <person name="Malc E."/>
            <person name="Mieczkowski P."/>
            <person name="Kruszewska J.S."/>
            <person name="Biernat P."/>
            <person name="Pawlowska J."/>
        </authorList>
    </citation>
    <scope>NUCLEOTIDE SEQUENCE [LARGE SCALE GENOMIC DNA]</scope>
    <source>
        <strain evidence="11 12">CBS 142.35</strain>
    </source>
</reference>
<feature type="domain" description="AAA+ ATPase" evidence="10">
    <location>
        <begin position="333"/>
        <end position="495"/>
    </location>
</feature>
<dbReference type="InterPro" id="IPR003959">
    <property type="entry name" value="ATPase_AAA_core"/>
</dbReference>
<evidence type="ECO:0000256" key="9">
    <source>
        <dbReference type="SAM" id="MobiDB-lite"/>
    </source>
</evidence>
<dbReference type="GO" id="GO:0016887">
    <property type="term" value="F:ATP hydrolysis activity"/>
    <property type="evidence" value="ECO:0007669"/>
    <property type="project" value="InterPro"/>
</dbReference>
<feature type="region of interest" description="Disordered" evidence="9">
    <location>
        <begin position="43"/>
        <end position="64"/>
    </location>
</feature>
<keyword evidence="6" id="KW-0539">Nucleus</keyword>
<accession>A0A8H7S953</accession>
<keyword evidence="5" id="KW-0238">DNA-binding</keyword>
<evidence type="ECO:0000256" key="3">
    <source>
        <dbReference type="ARBA" id="ARBA00022741"/>
    </source>
</evidence>
<evidence type="ECO:0000256" key="7">
    <source>
        <dbReference type="ARBA" id="ARBA00023306"/>
    </source>
</evidence>
<dbReference type="CDD" id="cd00009">
    <property type="entry name" value="AAA"/>
    <property type="match status" value="1"/>
</dbReference>
<comment type="caution">
    <text evidence="11">The sequence shown here is derived from an EMBL/GenBank/DDBJ whole genome shotgun (WGS) entry which is preliminary data.</text>
</comment>
<dbReference type="GO" id="GO:0005634">
    <property type="term" value="C:nucleus"/>
    <property type="evidence" value="ECO:0007669"/>
    <property type="project" value="UniProtKB-SubCell"/>
</dbReference>
<dbReference type="GO" id="GO:0006260">
    <property type="term" value="P:DNA replication"/>
    <property type="evidence" value="ECO:0007669"/>
    <property type="project" value="UniProtKB-KW"/>
</dbReference>
<dbReference type="Proteomes" id="UP000646827">
    <property type="component" value="Unassembled WGS sequence"/>
</dbReference>
<dbReference type="InterPro" id="IPR047854">
    <property type="entry name" value="RFC_lid"/>
</dbReference>
<keyword evidence="12" id="KW-1185">Reference proteome</keyword>
<evidence type="ECO:0000259" key="10">
    <source>
        <dbReference type="SMART" id="SM00382"/>
    </source>
</evidence>
<dbReference type="SMART" id="SM00382">
    <property type="entry name" value="AAA"/>
    <property type="match status" value="1"/>
</dbReference>
<dbReference type="InterPro" id="IPR053016">
    <property type="entry name" value="CTF18-RFC_complex"/>
</dbReference>
<dbReference type="CDD" id="cd18140">
    <property type="entry name" value="HLD_clamp_RFC"/>
    <property type="match status" value="1"/>
</dbReference>
<name>A0A8H7S953_9FUNG</name>
<evidence type="ECO:0000256" key="2">
    <source>
        <dbReference type="ARBA" id="ARBA00022705"/>
    </source>
</evidence>
<evidence type="ECO:0000313" key="11">
    <source>
        <dbReference type="EMBL" id="KAG2224906.1"/>
    </source>
</evidence>
<dbReference type="GO" id="GO:0005524">
    <property type="term" value="F:ATP binding"/>
    <property type="evidence" value="ECO:0007669"/>
    <property type="project" value="UniProtKB-KW"/>
</dbReference>
<dbReference type="Pfam" id="PF00004">
    <property type="entry name" value="AAA"/>
    <property type="match status" value="1"/>
</dbReference>
<dbReference type="Gene3D" id="3.40.50.300">
    <property type="entry name" value="P-loop containing nucleotide triphosphate hydrolases"/>
    <property type="match status" value="1"/>
</dbReference>
<comment type="subcellular location">
    <subcellularLocation>
        <location evidence="1">Nucleus</location>
    </subcellularLocation>
</comment>
<keyword evidence="7" id="KW-0131">Cell cycle</keyword>
<evidence type="ECO:0000256" key="4">
    <source>
        <dbReference type="ARBA" id="ARBA00022840"/>
    </source>
</evidence>
<evidence type="ECO:0000256" key="6">
    <source>
        <dbReference type="ARBA" id="ARBA00023242"/>
    </source>
</evidence>
<evidence type="ECO:0000313" key="12">
    <source>
        <dbReference type="Proteomes" id="UP000646827"/>
    </source>
</evidence>
<keyword evidence="2" id="KW-0235">DNA replication</keyword>
<organism evidence="11 12">
    <name type="scientific">Circinella minor</name>
    <dbReference type="NCBI Taxonomy" id="1195481"/>
    <lineage>
        <taxon>Eukaryota</taxon>
        <taxon>Fungi</taxon>
        <taxon>Fungi incertae sedis</taxon>
        <taxon>Mucoromycota</taxon>
        <taxon>Mucoromycotina</taxon>
        <taxon>Mucoromycetes</taxon>
        <taxon>Mucorales</taxon>
        <taxon>Lichtheimiaceae</taxon>
        <taxon>Circinella</taxon>
    </lineage>
</organism>
<dbReference type="Gene3D" id="1.10.8.60">
    <property type="match status" value="1"/>
</dbReference>
<keyword evidence="4" id="KW-0067">ATP-binding</keyword>
<gene>
    <name evidence="11" type="ORF">INT45_010855</name>
</gene>
<feature type="compositionally biased region" description="Low complexity" evidence="9">
    <location>
        <begin position="44"/>
        <end position="55"/>
    </location>
</feature>
<comment type="similarity">
    <text evidence="8">Belongs to the activator 1 small subunits family. CTF18 subfamily.</text>
</comment>
<feature type="compositionally biased region" description="Basic residues" evidence="9">
    <location>
        <begin position="235"/>
        <end position="247"/>
    </location>
</feature>
<dbReference type="AlphaFoldDB" id="A0A8H7S953"/>
<dbReference type="InterPro" id="IPR003593">
    <property type="entry name" value="AAA+_ATPase"/>
</dbReference>
<evidence type="ECO:0000256" key="1">
    <source>
        <dbReference type="ARBA" id="ARBA00004123"/>
    </source>
</evidence>
<evidence type="ECO:0000256" key="8">
    <source>
        <dbReference type="ARBA" id="ARBA00043975"/>
    </source>
</evidence>
<dbReference type="OrthoDB" id="2195431at2759"/>